<dbReference type="Pfam" id="PF13292">
    <property type="entry name" value="DXP_synthase_N"/>
    <property type="match status" value="1"/>
</dbReference>
<dbReference type="Proteomes" id="UP000734854">
    <property type="component" value="Unassembled WGS sequence"/>
</dbReference>
<organism evidence="14 15">
    <name type="scientific">Zingiber officinale</name>
    <name type="common">Ginger</name>
    <name type="synonym">Amomum zingiber</name>
    <dbReference type="NCBI Taxonomy" id="94328"/>
    <lineage>
        <taxon>Eukaryota</taxon>
        <taxon>Viridiplantae</taxon>
        <taxon>Streptophyta</taxon>
        <taxon>Embryophyta</taxon>
        <taxon>Tracheophyta</taxon>
        <taxon>Spermatophyta</taxon>
        <taxon>Magnoliopsida</taxon>
        <taxon>Liliopsida</taxon>
        <taxon>Zingiberales</taxon>
        <taxon>Zingiberaceae</taxon>
        <taxon>Zingiber</taxon>
    </lineage>
</organism>
<dbReference type="HAMAP" id="MF_00315">
    <property type="entry name" value="DXP_synth"/>
    <property type="match status" value="1"/>
</dbReference>
<comment type="caution">
    <text evidence="14">The sequence shown here is derived from an EMBL/GenBank/DDBJ whole genome shotgun (WGS) entry which is preliminary data.</text>
</comment>
<evidence type="ECO:0000256" key="2">
    <source>
        <dbReference type="ARBA" id="ARBA00001964"/>
    </source>
</evidence>
<proteinExistence type="inferred from homology"/>
<dbReference type="SUPFAM" id="SSF52922">
    <property type="entry name" value="TK C-terminal domain-like"/>
    <property type="match status" value="1"/>
</dbReference>
<dbReference type="EMBL" id="JACMSC010000014">
    <property type="protein sequence ID" value="KAG6491322.1"/>
    <property type="molecule type" value="Genomic_DNA"/>
</dbReference>
<dbReference type="NCBIfam" id="NF003933">
    <property type="entry name" value="PRK05444.2-2"/>
    <property type="match status" value="1"/>
</dbReference>
<dbReference type="EC" id="2.2.1.7" evidence="6"/>
<comment type="cofactor">
    <cofactor evidence="2">
        <name>thiamine diphosphate</name>
        <dbReference type="ChEBI" id="CHEBI:58937"/>
    </cofactor>
</comment>
<dbReference type="CDD" id="cd02007">
    <property type="entry name" value="TPP_DXS"/>
    <property type="match status" value="1"/>
</dbReference>
<dbReference type="GO" id="GO:0008661">
    <property type="term" value="F:1-deoxy-D-xylulose-5-phosphate synthase activity"/>
    <property type="evidence" value="ECO:0007669"/>
    <property type="project" value="UniProtKB-EC"/>
</dbReference>
<keyword evidence="10" id="KW-0784">Thiamine biosynthesis</keyword>
<dbReference type="UniPathway" id="UPA00064">
    <property type="reaction ID" value="UER00091"/>
</dbReference>
<comment type="pathway">
    <text evidence="3">Metabolic intermediate biosynthesis; 1-deoxy-D-xylulose 5-phosphate biosynthesis; 1-deoxy-D-xylulose 5-phosphate from D-glyceraldehyde 3-phosphate and pyruvate: step 1/1.</text>
</comment>
<dbReference type="PANTHER" id="PTHR43322:SF3">
    <property type="entry name" value="1-DEOXY-D-XYLULOSE-5-PHOSPHATE SYNTHASE"/>
    <property type="match status" value="1"/>
</dbReference>
<gene>
    <name evidence="14" type="ORF">ZIOFF_052660</name>
</gene>
<keyword evidence="8" id="KW-0479">Metal-binding</keyword>
<dbReference type="InterPro" id="IPR005477">
    <property type="entry name" value="Dxylulose-5-P_synthase"/>
</dbReference>
<evidence type="ECO:0000256" key="12">
    <source>
        <dbReference type="ARBA" id="ARBA00023229"/>
    </source>
</evidence>
<dbReference type="SUPFAM" id="SSF52518">
    <property type="entry name" value="Thiamin diphosphate-binding fold (THDP-binding)"/>
    <property type="match status" value="2"/>
</dbReference>
<evidence type="ECO:0000256" key="11">
    <source>
        <dbReference type="ARBA" id="ARBA00023052"/>
    </source>
</evidence>
<comment type="subunit">
    <text evidence="5">Homodimer.</text>
</comment>
<dbReference type="AlphaFoldDB" id="A0A8J5FKK2"/>
<evidence type="ECO:0000259" key="13">
    <source>
        <dbReference type="SMART" id="SM00861"/>
    </source>
</evidence>
<evidence type="ECO:0000256" key="4">
    <source>
        <dbReference type="ARBA" id="ARBA00011081"/>
    </source>
</evidence>
<dbReference type="SMART" id="SM00861">
    <property type="entry name" value="Transket_pyr"/>
    <property type="match status" value="1"/>
</dbReference>
<dbReference type="PANTHER" id="PTHR43322">
    <property type="entry name" value="1-D-DEOXYXYLULOSE 5-PHOSPHATE SYNTHASE-RELATED"/>
    <property type="match status" value="1"/>
</dbReference>
<dbReference type="InterPro" id="IPR029061">
    <property type="entry name" value="THDP-binding"/>
</dbReference>
<evidence type="ECO:0000256" key="7">
    <source>
        <dbReference type="ARBA" id="ARBA00022679"/>
    </source>
</evidence>
<evidence type="ECO:0000256" key="8">
    <source>
        <dbReference type="ARBA" id="ARBA00022723"/>
    </source>
</evidence>
<dbReference type="Pfam" id="PF02780">
    <property type="entry name" value="Transketolase_C"/>
    <property type="match status" value="1"/>
</dbReference>
<dbReference type="CDD" id="cd07033">
    <property type="entry name" value="TPP_PYR_DXS_TK_like"/>
    <property type="match status" value="1"/>
</dbReference>
<dbReference type="GO" id="GO:0046872">
    <property type="term" value="F:metal ion binding"/>
    <property type="evidence" value="ECO:0007669"/>
    <property type="project" value="UniProtKB-KW"/>
</dbReference>
<dbReference type="FunFam" id="3.40.50.920:FF:000002">
    <property type="entry name" value="1-deoxy-D-xylulose-5-phosphate synthase"/>
    <property type="match status" value="1"/>
</dbReference>
<keyword evidence="11" id="KW-0786">Thiamine pyrophosphate</keyword>
<dbReference type="InterPro" id="IPR033248">
    <property type="entry name" value="Transketolase_C"/>
</dbReference>
<evidence type="ECO:0000256" key="3">
    <source>
        <dbReference type="ARBA" id="ARBA00004980"/>
    </source>
</evidence>
<keyword evidence="15" id="KW-1185">Reference proteome</keyword>
<sequence>MKIKRHNFFGEAMTGTMHIDEQSWLARLLVPSALSGTGVLLLSRDKRCLVRQMASSSWQCLFGHRSFFHGESRFLSKSELFRTMQFFKRNTSEFVAHENSFAAHPQKVKSLCSQVGALPDLCDFFWEKDPTPILDMIDTPVHLKNLSHKELKQLATEIRSEISFIMSNARRPYKASLSVVELTVAIHYVFHAPMDKILWDDGEQTNAHKILTGRRSLMHTLKQKKGLSGFTSRAESDYDAFGAGHGCNSISAGLGMAVARDIQGKKNRVVAIINNWTTMAGQVYEAMSNAGYLDSNMIVILNDSRHSLHPKLDDGSKMAISPLSSSLSKLQSSRSFRRFREAAKGITKRIGKAVHELAAKVDEYARGMIGPPGATLFEELGLYYIGPVNGHNIDDLVCVLNEVALLDSTGPVLVHVITEDEKGLESTDEGTSKSCPLVSDSKSMKSSLRTFNDVLVETLVAEAERDKSIVVVHTGIAVDPSLKLFQSRFPDRIFDIGMAEQHAITFSAGLSCGGMKPFCIIPSTFLQRGYDQVIEDVDLQKVPVRFAISNAGLVGSEGPTQSGIFDITFMACLPNMIVMAPSDEDELIDMVATAVRINDRPICFRYPRIALLGNGSSLHNGIPIEIGKGEILVEGKHVALLGYGVMVQNCLKARSLLASLGIEVTVASARFCKPLDIELIRELCQDHEFLITVEEGTVGGFGAHVSQFLALDGLLDGRVKWRPVLLPDNYIEHASPREQLDIAGLTGHHIAATALSLLGRFREAFSLMR</sequence>
<dbReference type="Gene3D" id="3.40.50.970">
    <property type="match status" value="2"/>
</dbReference>
<dbReference type="InterPro" id="IPR005475">
    <property type="entry name" value="Transketolase-like_Pyr-bd"/>
</dbReference>
<evidence type="ECO:0000256" key="1">
    <source>
        <dbReference type="ARBA" id="ARBA00001946"/>
    </source>
</evidence>
<dbReference type="GO" id="GO:0009228">
    <property type="term" value="P:thiamine biosynthetic process"/>
    <property type="evidence" value="ECO:0007669"/>
    <property type="project" value="UniProtKB-KW"/>
</dbReference>
<reference evidence="14 15" key="1">
    <citation type="submission" date="2020-08" db="EMBL/GenBank/DDBJ databases">
        <title>Plant Genome Project.</title>
        <authorList>
            <person name="Zhang R.-G."/>
        </authorList>
    </citation>
    <scope>NUCLEOTIDE SEQUENCE [LARGE SCALE GENOMIC DNA]</scope>
    <source>
        <tissue evidence="14">Rhizome</tissue>
    </source>
</reference>
<comment type="similarity">
    <text evidence="4">Belongs to the transketolase family. DXPS subfamily.</text>
</comment>
<evidence type="ECO:0000313" key="14">
    <source>
        <dbReference type="EMBL" id="KAG6491322.1"/>
    </source>
</evidence>
<evidence type="ECO:0000256" key="9">
    <source>
        <dbReference type="ARBA" id="ARBA00022842"/>
    </source>
</evidence>
<evidence type="ECO:0000256" key="10">
    <source>
        <dbReference type="ARBA" id="ARBA00022977"/>
    </source>
</evidence>
<keyword evidence="9" id="KW-0460">Magnesium</keyword>
<accession>A0A8J5FKK2</accession>
<dbReference type="InterPro" id="IPR009014">
    <property type="entry name" value="Transketo_C/PFOR_II"/>
</dbReference>
<dbReference type="Pfam" id="PF02779">
    <property type="entry name" value="Transket_pyr"/>
    <property type="match status" value="1"/>
</dbReference>
<keyword evidence="12" id="KW-0414">Isoprene biosynthesis</keyword>
<dbReference type="GO" id="GO:0016114">
    <property type="term" value="P:terpenoid biosynthetic process"/>
    <property type="evidence" value="ECO:0007669"/>
    <property type="project" value="InterPro"/>
</dbReference>
<dbReference type="NCBIfam" id="TIGR00204">
    <property type="entry name" value="dxs"/>
    <property type="match status" value="1"/>
</dbReference>
<dbReference type="Gene3D" id="3.40.50.920">
    <property type="match status" value="1"/>
</dbReference>
<evidence type="ECO:0000256" key="5">
    <source>
        <dbReference type="ARBA" id="ARBA00011738"/>
    </source>
</evidence>
<protein>
    <recommendedName>
        <fullName evidence="6">1-deoxy-D-xylulose-5-phosphate synthase</fullName>
        <ecNumber evidence="6">2.2.1.7</ecNumber>
    </recommendedName>
</protein>
<comment type="cofactor">
    <cofactor evidence="1">
        <name>Mg(2+)</name>
        <dbReference type="ChEBI" id="CHEBI:18420"/>
    </cofactor>
</comment>
<feature type="domain" description="Transketolase-like pyrimidine-binding" evidence="13">
    <location>
        <begin position="449"/>
        <end position="614"/>
    </location>
</feature>
<evidence type="ECO:0000313" key="15">
    <source>
        <dbReference type="Proteomes" id="UP000734854"/>
    </source>
</evidence>
<evidence type="ECO:0000256" key="6">
    <source>
        <dbReference type="ARBA" id="ARBA00013150"/>
    </source>
</evidence>
<keyword evidence="7" id="KW-0808">Transferase</keyword>
<name>A0A8J5FKK2_ZINOF</name>